<dbReference type="Pfam" id="PF00990">
    <property type="entry name" value="GGDEF"/>
    <property type="match status" value="1"/>
</dbReference>
<comment type="function">
    <text evidence="2">May play the central regulatory role in sporulation. It may be an element of the effector pathway responsible for the activation of sporulation genes in response to nutritional stress. Spo0A may act in concert with spo0H (a sigma factor) to control the expression of some genes that are critical to the sporulation process.</text>
</comment>
<evidence type="ECO:0000256" key="3">
    <source>
        <dbReference type="PROSITE-ProRule" id="PRU00169"/>
    </source>
</evidence>
<reference evidence="7" key="1">
    <citation type="submission" date="2017-09" db="EMBL/GenBank/DDBJ databases">
        <authorList>
            <person name="Varghese N."/>
            <person name="Submissions S."/>
        </authorList>
    </citation>
    <scope>NUCLEOTIDE SEQUENCE [LARGE SCALE GENOMIC DNA]</scope>
    <source>
        <strain evidence="7">MSL47</strain>
    </source>
</reference>
<evidence type="ECO:0000256" key="1">
    <source>
        <dbReference type="ARBA" id="ARBA00018672"/>
    </source>
</evidence>
<dbReference type="SUPFAM" id="SSF55073">
    <property type="entry name" value="Nucleotide cyclase"/>
    <property type="match status" value="1"/>
</dbReference>
<dbReference type="Gene3D" id="3.40.50.2300">
    <property type="match status" value="1"/>
</dbReference>
<dbReference type="InterPro" id="IPR000160">
    <property type="entry name" value="GGDEF_dom"/>
</dbReference>
<dbReference type="Gene3D" id="3.30.70.270">
    <property type="match status" value="1"/>
</dbReference>
<dbReference type="SUPFAM" id="SSF52172">
    <property type="entry name" value="CheY-like"/>
    <property type="match status" value="1"/>
</dbReference>
<gene>
    <name evidence="6" type="ORF">SAMN06265827_109126</name>
</gene>
<dbReference type="PANTHER" id="PTHR45138:SF9">
    <property type="entry name" value="DIGUANYLATE CYCLASE DGCM-RELATED"/>
    <property type="match status" value="1"/>
</dbReference>
<dbReference type="NCBIfam" id="TIGR00254">
    <property type="entry name" value="GGDEF"/>
    <property type="match status" value="1"/>
</dbReference>
<dbReference type="GO" id="GO:0043709">
    <property type="term" value="P:cell adhesion involved in single-species biofilm formation"/>
    <property type="evidence" value="ECO:0007669"/>
    <property type="project" value="TreeGrafter"/>
</dbReference>
<dbReference type="GO" id="GO:1902201">
    <property type="term" value="P:negative regulation of bacterial-type flagellum-dependent cell motility"/>
    <property type="evidence" value="ECO:0007669"/>
    <property type="project" value="TreeGrafter"/>
</dbReference>
<dbReference type="CDD" id="cd01949">
    <property type="entry name" value="GGDEF"/>
    <property type="match status" value="1"/>
</dbReference>
<feature type="domain" description="GGDEF" evidence="5">
    <location>
        <begin position="169"/>
        <end position="298"/>
    </location>
</feature>
<proteinExistence type="predicted"/>
<dbReference type="InterPro" id="IPR029787">
    <property type="entry name" value="Nucleotide_cyclase"/>
</dbReference>
<feature type="modified residue" description="4-aspartylphosphate" evidence="3">
    <location>
        <position position="60"/>
    </location>
</feature>
<dbReference type="RefSeq" id="WP_097017568.1">
    <property type="nucleotide sequence ID" value="NZ_OBDZ01000009.1"/>
</dbReference>
<dbReference type="GO" id="GO:0000160">
    <property type="term" value="P:phosphorelay signal transduction system"/>
    <property type="evidence" value="ECO:0007669"/>
    <property type="project" value="InterPro"/>
</dbReference>
<dbReference type="InterPro" id="IPR001789">
    <property type="entry name" value="Sig_transdc_resp-reg_receiver"/>
</dbReference>
<dbReference type="InterPro" id="IPR011006">
    <property type="entry name" value="CheY-like_superfamily"/>
</dbReference>
<dbReference type="SMART" id="SM00267">
    <property type="entry name" value="GGDEF"/>
    <property type="match status" value="1"/>
</dbReference>
<dbReference type="SMART" id="SM00448">
    <property type="entry name" value="REC"/>
    <property type="match status" value="1"/>
</dbReference>
<evidence type="ECO:0000259" key="4">
    <source>
        <dbReference type="PROSITE" id="PS50110"/>
    </source>
</evidence>
<dbReference type="InterPro" id="IPR050469">
    <property type="entry name" value="Diguanylate_Cyclase"/>
</dbReference>
<organism evidence="6 7">
    <name type="scientific">Orenia metallireducens</name>
    <dbReference type="NCBI Taxonomy" id="1413210"/>
    <lineage>
        <taxon>Bacteria</taxon>
        <taxon>Bacillati</taxon>
        <taxon>Bacillota</taxon>
        <taxon>Clostridia</taxon>
        <taxon>Halanaerobiales</taxon>
        <taxon>Halobacteroidaceae</taxon>
        <taxon>Orenia</taxon>
    </lineage>
</organism>
<dbReference type="CDD" id="cd00156">
    <property type="entry name" value="REC"/>
    <property type="match status" value="1"/>
</dbReference>
<evidence type="ECO:0000256" key="2">
    <source>
        <dbReference type="ARBA" id="ARBA00024867"/>
    </source>
</evidence>
<dbReference type="AlphaFoldDB" id="A0A285GPR8"/>
<dbReference type="GO" id="GO:0005886">
    <property type="term" value="C:plasma membrane"/>
    <property type="evidence" value="ECO:0007669"/>
    <property type="project" value="TreeGrafter"/>
</dbReference>
<dbReference type="GO" id="GO:0052621">
    <property type="term" value="F:diguanylate cyclase activity"/>
    <property type="evidence" value="ECO:0007669"/>
    <property type="project" value="TreeGrafter"/>
</dbReference>
<feature type="domain" description="Response regulatory" evidence="4">
    <location>
        <begin position="8"/>
        <end position="125"/>
    </location>
</feature>
<dbReference type="PROSITE" id="PS50110">
    <property type="entry name" value="RESPONSE_REGULATORY"/>
    <property type="match status" value="1"/>
</dbReference>
<evidence type="ECO:0000313" key="6">
    <source>
        <dbReference type="EMBL" id="SNY25630.1"/>
    </source>
</evidence>
<evidence type="ECO:0000313" key="7">
    <source>
        <dbReference type="Proteomes" id="UP000219573"/>
    </source>
</evidence>
<dbReference type="InterPro" id="IPR043128">
    <property type="entry name" value="Rev_trsase/Diguanyl_cyclase"/>
</dbReference>
<keyword evidence="3" id="KW-0597">Phosphoprotein</keyword>
<keyword evidence="7" id="KW-1185">Reference proteome</keyword>
<dbReference type="Proteomes" id="UP000219573">
    <property type="component" value="Unassembled WGS sequence"/>
</dbReference>
<sequence>MLNLKEIKLLLVEDNIGDARLFFEMTKEFANIEMKIRHEKRLEDGINSLEEEDFDIVLVDLGLPDSIGFDTLIKIRDYCEDLPIIVLTGLDDQELGIRAVNEGAQDYLVKGEVSANLLLRAIFYAIERHKLLKKLESKSITDELTKLYNRRGFLSMLEQQIKMAKRRDEKFLLVYADVDGLKGVNDNLGHNEGDRLITDAATVLKDTFRDSDIIGRIGGDEFVVISIDSSKESIELLKKRLVDKIKAHNKHENRSYQLSMSIGIVEYDPNHPVDMDELLKEADDLMYLEKQQRKKSKN</sequence>
<dbReference type="EMBL" id="OBDZ01000009">
    <property type="protein sequence ID" value="SNY25630.1"/>
    <property type="molecule type" value="Genomic_DNA"/>
</dbReference>
<dbReference type="OrthoDB" id="9804955at2"/>
<dbReference type="Pfam" id="PF00072">
    <property type="entry name" value="Response_reg"/>
    <property type="match status" value="1"/>
</dbReference>
<name>A0A285GPR8_9FIRM</name>
<evidence type="ECO:0000259" key="5">
    <source>
        <dbReference type="PROSITE" id="PS50887"/>
    </source>
</evidence>
<dbReference type="PANTHER" id="PTHR45138">
    <property type="entry name" value="REGULATORY COMPONENTS OF SENSORY TRANSDUCTION SYSTEM"/>
    <property type="match status" value="1"/>
</dbReference>
<accession>A0A285GPR8</accession>
<protein>
    <recommendedName>
        <fullName evidence="1">Stage 0 sporulation protein A homolog</fullName>
    </recommendedName>
</protein>
<dbReference type="PROSITE" id="PS50887">
    <property type="entry name" value="GGDEF"/>
    <property type="match status" value="1"/>
</dbReference>